<protein>
    <submittedName>
        <fullName evidence="14">2-alkenal reductase</fullName>
        <ecNumber evidence="14">1.3.1.74</ecNumber>
    </submittedName>
</protein>
<feature type="compositionally biased region" description="Basic and acidic residues" evidence="10">
    <location>
        <begin position="1194"/>
        <end position="1210"/>
    </location>
</feature>
<feature type="transmembrane region" description="Helical" evidence="11">
    <location>
        <begin position="715"/>
        <end position="734"/>
    </location>
</feature>
<evidence type="ECO:0000256" key="8">
    <source>
        <dbReference type="ARBA" id="ARBA00023136"/>
    </source>
</evidence>
<dbReference type="PROSITE" id="PS00211">
    <property type="entry name" value="ABC_TRANSPORTER_1"/>
    <property type="match status" value="2"/>
</dbReference>
<dbReference type="SMART" id="SM00382">
    <property type="entry name" value="AAA"/>
    <property type="match status" value="2"/>
</dbReference>
<name>A0A0F4YQF6_RASE3</name>
<feature type="transmembrane region" description="Helical" evidence="11">
    <location>
        <begin position="794"/>
        <end position="821"/>
    </location>
</feature>
<dbReference type="EC" id="1.3.1.74" evidence="14"/>
<dbReference type="CDD" id="cd03244">
    <property type="entry name" value="ABCC_MRP_domain2"/>
    <property type="match status" value="1"/>
</dbReference>
<dbReference type="CDD" id="cd18604">
    <property type="entry name" value="ABC_6TM_VMR1_D2_like"/>
    <property type="match status" value="1"/>
</dbReference>
<dbReference type="SUPFAM" id="SSF52540">
    <property type="entry name" value="P-loop containing nucleoside triphosphate hydrolases"/>
    <property type="match status" value="2"/>
</dbReference>
<feature type="domain" description="ABC transmembrane type-1" evidence="13">
    <location>
        <begin position="530"/>
        <end position="858"/>
    </location>
</feature>
<feature type="region of interest" description="Disordered" evidence="10">
    <location>
        <begin position="1719"/>
        <end position="1747"/>
    </location>
</feature>
<dbReference type="OrthoDB" id="6500128at2759"/>
<evidence type="ECO:0000313" key="15">
    <source>
        <dbReference type="Proteomes" id="UP000053958"/>
    </source>
</evidence>
<dbReference type="GO" id="GO:0016887">
    <property type="term" value="F:ATP hydrolysis activity"/>
    <property type="evidence" value="ECO:0007669"/>
    <property type="project" value="InterPro"/>
</dbReference>
<comment type="caution">
    <text evidence="14">The sequence shown here is derived from an EMBL/GenBank/DDBJ whole genome shotgun (WGS) entry which is preliminary data.</text>
</comment>
<keyword evidence="6" id="KW-0067">ATP-binding</keyword>
<dbReference type="Gene3D" id="3.40.50.300">
    <property type="entry name" value="P-loop containing nucleotide triphosphate hydrolases"/>
    <property type="match status" value="2"/>
</dbReference>
<keyword evidence="8 11" id="KW-0472">Membrane</keyword>
<evidence type="ECO:0000256" key="9">
    <source>
        <dbReference type="ARBA" id="ARBA00023180"/>
    </source>
</evidence>
<keyword evidence="7 11" id="KW-1133">Transmembrane helix</keyword>
<dbReference type="InterPro" id="IPR003593">
    <property type="entry name" value="AAA+_ATPase"/>
</dbReference>
<organism evidence="14 15">
    <name type="scientific">Rasamsonia emersonii (strain ATCC 16479 / CBS 393.64 / IMI 116815)</name>
    <dbReference type="NCBI Taxonomy" id="1408163"/>
    <lineage>
        <taxon>Eukaryota</taxon>
        <taxon>Fungi</taxon>
        <taxon>Dikarya</taxon>
        <taxon>Ascomycota</taxon>
        <taxon>Pezizomycotina</taxon>
        <taxon>Eurotiomycetes</taxon>
        <taxon>Eurotiomycetidae</taxon>
        <taxon>Eurotiales</taxon>
        <taxon>Trichocomaceae</taxon>
        <taxon>Rasamsonia</taxon>
    </lineage>
</organism>
<dbReference type="InterPro" id="IPR017871">
    <property type="entry name" value="ABC_transporter-like_CS"/>
</dbReference>
<feature type="domain" description="ABC transporter" evidence="12">
    <location>
        <begin position="895"/>
        <end position="1149"/>
    </location>
</feature>
<evidence type="ECO:0000313" key="14">
    <source>
        <dbReference type="EMBL" id="KKA19848.1"/>
    </source>
</evidence>
<dbReference type="FunFam" id="3.40.50.300:FF:000825">
    <property type="entry name" value="ABC bile acid transporter"/>
    <property type="match status" value="1"/>
</dbReference>
<dbReference type="SUPFAM" id="SSF90123">
    <property type="entry name" value="ABC transporter transmembrane region"/>
    <property type="match status" value="2"/>
</dbReference>
<feature type="region of interest" description="Disordered" evidence="10">
    <location>
        <begin position="619"/>
        <end position="663"/>
    </location>
</feature>
<evidence type="ECO:0000259" key="12">
    <source>
        <dbReference type="PROSITE" id="PS50893"/>
    </source>
</evidence>
<dbReference type="GO" id="GO:0140359">
    <property type="term" value="F:ABC-type transporter activity"/>
    <property type="evidence" value="ECO:0007669"/>
    <property type="project" value="InterPro"/>
</dbReference>
<dbReference type="InterPro" id="IPR003439">
    <property type="entry name" value="ABC_transporter-like_ATP-bd"/>
</dbReference>
<evidence type="ECO:0000256" key="1">
    <source>
        <dbReference type="ARBA" id="ARBA00004141"/>
    </source>
</evidence>
<dbReference type="Gene3D" id="1.20.1560.10">
    <property type="entry name" value="ABC transporter type 1, transmembrane domain"/>
    <property type="match status" value="2"/>
</dbReference>
<reference evidence="14 15" key="1">
    <citation type="submission" date="2015-04" db="EMBL/GenBank/DDBJ databases">
        <authorList>
            <person name="Heijne W.H."/>
            <person name="Fedorova N.D."/>
            <person name="Nierman W.C."/>
            <person name="Vollebregt A.W."/>
            <person name="Zhao Z."/>
            <person name="Wu L."/>
            <person name="Kumar M."/>
            <person name="Stam H."/>
            <person name="van den Berg M.A."/>
            <person name="Pel H.J."/>
        </authorList>
    </citation>
    <scope>NUCLEOTIDE SEQUENCE [LARGE SCALE GENOMIC DNA]</scope>
    <source>
        <strain evidence="14 15">CBS 393.64</strain>
    </source>
</reference>
<dbReference type="Pfam" id="PF00005">
    <property type="entry name" value="ABC_tran"/>
    <property type="match status" value="2"/>
</dbReference>
<keyword evidence="4" id="KW-0677">Repeat</keyword>
<dbReference type="Pfam" id="PF00664">
    <property type="entry name" value="ABC_membrane"/>
    <property type="match status" value="2"/>
</dbReference>
<feature type="transmembrane region" description="Helical" evidence="11">
    <location>
        <begin position="239"/>
        <end position="262"/>
    </location>
</feature>
<keyword evidence="3 11" id="KW-0812">Transmembrane</keyword>
<feature type="region of interest" description="Disordered" evidence="10">
    <location>
        <begin position="1147"/>
        <end position="1210"/>
    </location>
</feature>
<feature type="transmembrane region" description="Helical" evidence="11">
    <location>
        <begin position="1317"/>
        <end position="1334"/>
    </location>
</feature>
<dbReference type="InterPro" id="IPR027417">
    <property type="entry name" value="P-loop_NTPase"/>
</dbReference>
<feature type="transmembrane region" description="Helical" evidence="11">
    <location>
        <begin position="1533"/>
        <end position="1553"/>
    </location>
</feature>
<comment type="subcellular location">
    <subcellularLocation>
        <location evidence="1">Membrane</location>
        <topology evidence="1">Multi-pass membrane protein</topology>
    </subcellularLocation>
</comment>
<dbReference type="PROSITE" id="PS50929">
    <property type="entry name" value="ABC_TM1F"/>
    <property type="match status" value="2"/>
</dbReference>
<dbReference type="STRING" id="1408163.A0A0F4YQF6"/>
<dbReference type="InterPro" id="IPR036640">
    <property type="entry name" value="ABC1_TM_sf"/>
</dbReference>
<evidence type="ECO:0000256" key="6">
    <source>
        <dbReference type="ARBA" id="ARBA00022840"/>
    </source>
</evidence>
<feature type="transmembrane region" description="Helical" evidence="11">
    <location>
        <begin position="1504"/>
        <end position="1527"/>
    </location>
</feature>
<feature type="compositionally biased region" description="Polar residues" evidence="10">
    <location>
        <begin position="1719"/>
        <end position="1732"/>
    </location>
</feature>
<feature type="transmembrane region" description="Helical" evidence="11">
    <location>
        <begin position="389"/>
        <end position="408"/>
    </location>
</feature>
<dbReference type="EMBL" id="LASV01000311">
    <property type="protein sequence ID" value="KKA19848.1"/>
    <property type="molecule type" value="Genomic_DNA"/>
</dbReference>
<keyword evidence="15" id="KW-1185">Reference proteome</keyword>
<evidence type="ECO:0000256" key="3">
    <source>
        <dbReference type="ARBA" id="ARBA00022692"/>
    </source>
</evidence>
<dbReference type="InterPro" id="IPR011527">
    <property type="entry name" value="ABC1_TM_dom"/>
</dbReference>
<keyword evidence="9" id="KW-0325">Glycoprotein</keyword>
<feature type="transmembrane region" description="Helical" evidence="11">
    <location>
        <begin position="358"/>
        <end position="377"/>
    </location>
</feature>
<evidence type="ECO:0000256" key="2">
    <source>
        <dbReference type="ARBA" id="ARBA00022448"/>
    </source>
</evidence>
<feature type="transmembrane region" description="Helical" evidence="11">
    <location>
        <begin position="1392"/>
        <end position="1413"/>
    </location>
</feature>
<feature type="domain" description="ABC transmembrane type-1" evidence="13">
    <location>
        <begin position="1236"/>
        <end position="1561"/>
    </location>
</feature>
<feature type="domain" description="ABC transporter" evidence="12">
    <location>
        <begin position="1598"/>
        <end position="1866"/>
    </location>
</feature>
<evidence type="ECO:0000256" key="4">
    <source>
        <dbReference type="ARBA" id="ARBA00022737"/>
    </source>
</evidence>
<dbReference type="PROSITE" id="PS50893">
    <property type="entry name" value="ABC_TRANSPORTER_2"/>
    <property type="match status" value="2"/>
</dbReference>
<dbReference type="PANTHER" id="PTHR24223:SF353">
    <property type="entry name" value="ABC TRANSPORTER ATP-BINDING PROTEIN_PERMEASE VMR1-RELATED"/>
    <property type="match status" value="1"/>
</dbReference>
<evidence type="ECO:0000256" key="5">
    <source>
        <dbReference type="ARBA" id="ARBA00022741"/>
    </source>
</evidence>
<feature type="compositionally biased region" description="Basic and acidic residues" evidence="10">
    <location>
        <begin position="1165"/>
        <end position="1178"/>
    </location>
</feature>
<dbReference type="CDD" id="cd18596">
    <property type="entry name" value="ABC_6TM_VMR1_D1_like"/>
    <property type="match status" value="1"/>
</dbReference>
<accession>A0A0F4YQF6</accession>
<dbReference type="CDD" id="cd03250">
    <property type="entry name" value="ABCC_MRP_domain1"/>
    <property type="match status" value="1"/>
</dbReference>
<dbReference type="FunFam" id="3.40.50.300:FF:000565">
    <property type="entry name" value="ABC bile acid transporter"/>
    <property type="match status" value="1"/>
</dbReference>
<feature type="transmembrane region" description="Helical" evidence="11">
    <location>
        <begin position="689"/>
        <end position="709"/>
    </location>
</feature>
<sequence length="1891" mass="208885">MSGKTQAEFWVETEYSGSLANLRASGYIFKFRWRGIRNLKKGDLANGRRLGKRSRWRGQLVFARACSDELHQAVSKAVLHLSAIYLLLSSSFLSSLFLPAQPSEAPIDRSNSSSPSLQSTHCLPGPLPSALTCPPCLSRRWKAVGNAGATLVERSRQSTIPNEEYLPRQLEPPACSSLPSPLPFSPFPSADCDPSWGCHAVVPFGSSMTSLSAFNASKFGDEKPRNQGRPHAHGALRSYLQIIFPLTACAISLLIILFQLAYHRLIAWRRSTYKPLRNSPADGNGVDTPDEVDDDEEVADLVLHKAASRASHGDFEVSRPRGEVALVVVEILALLAEVGVCVAVLVTHAWGRYGTIPAVARLISWAYILFLAAVRLLLSTLDLHIRPRLWNHTAALYGIQWLATVFVFRSAIIHPLSKRALILTVLEFSLSTVLLLLALTTRRGNKTVLVQHEDGLEPPRHPTASLLSLATFSWLDPLIFKGYRQTLELDDVWNLTVSQHAGAVLDDFRRAYKHYRLVWRLLRYFDRMLIIQAAWTVFSNLFTFLPTLLLKAILEYVEDPRSTPANAAWLYAILLFCSGAIQGTADGQALWIGRKIGLKLRAIIIGEIYAKALRRKAGATTDHTKEKQDEQPPESPKKKKFSINGGKKKKADKSDSSPSAEEIGQNQAKVGTIINLMAIDSFKVSESCAYLHFLWASVPVQVIMAVTLLYRVLGFSSFAGIALMVLLLPVNVMIARKFRDIQNTILAKTDARIHSTNEVLQNIRIIKYFAWEQRFEDIVNEKRRAELKSLRVRYIVWSIAATVWYGSPILITFTSFFLYTVVEKKRLTPSIAFPALSMFSLLRVPLDQLADMIAHVQESKVSIDRVEAFLNEEETEKYTQLRSSRLPGESPKIALERATLTWSSSKPKAGARANESGTDDAFRLIDINVSFRLGKLNVIAGPTGSGKTSLLMALLGEMKLLEGQVYLPGVTTNRAELPVDPETLLTESVAYCAQEAWLVNDTIKENIVFASPFDKQRYNAVIKACALERDFAILEAGDQTLVGEKGISLSGGQKQRISLARALYSRARHLLLDDCLSAVDSHTAKHIFREAIRGPLMMHRTCILVTHNVALTVPEADYVVVLDNGKVAAQGSPDEVAASGALGEELLKSRPSSQAGSRRPSRVPSDLEEHQPDGRDGDASVVKGQPNGTTKRPGSKDSDGEGSRPAKLHEAKAVGSVKWSTVKMYLNSMGAWYYWIAAVGVFCAQQFGSVATNVWIRQWANAYHAEKPMQEDVGGYAAMAQLKFPSFIAGNVPRTTSWSAHQLNSPPNSSPGRDVNVAYYLGIYALLGLVYVIISMTREGVLFWGSLHASWKLHERLLKAVLHARFRFFDSTPLGQLMNRFSKDVEAVDQEVAPVAIGMLHSLASVVMIVILISVITPGFLIAAVFITMLYSALGAVYLNASRDLKRLESVQRSPLYQQFGETLNGIVTIRAYGDSQRFILDNHRRIDAYNRPHIYLWASNRWLAFRVDMTGAMVSFFSAAFVLLNIGRIDAGAAGLSLTYAITFTENILWLVRLYAEAQQNLNAVERVKEYLEVDQEAQAVIPDSRPPPGWPSQGAVEFVNYSTRYRPDLDLVLKNISFTVLPGEKVGIVGRTGAGKSSLALALFRGLEAESGQIIIDGVDISKIGLQDLRENITIVPQDPTLFTGTIRSNLDPFGLFTDEQIFTALRRVHLIGQYTPGSATPSSPSNLSVAETAAAGPDGSEGSAALQENKNMFLNLESPVSESGSNLSQGQRQLLCLARALLKNPRVLMMDEATASIDYATDAKIQETLRELKNSTIITIAHRLQTIIDYDKVLVLDHGKVVEFDHPWVLISREGGVFRGMCENSGNLDVLVEGAKKAWEQKAANVSE</sequence>
<feature type="transmembrane region" description="Helical" evidence="11">
    <location>
        <begin position="1232"/>
        <end position="1256"/>
    </location>
</feature>
<dbReference type="InterPro" id="IPR050173">
    <property type="entry name" value="ABC_transporter_C-like"/>
</dbReference>
<dbReference type="GO" id="GO:0005524">
    <property type="term" value="F:ATP binding"/>
    <property type="evidence" value="ECO:0007669"/>
    <property type="project" value="UniProtKB-KW"/>
</dbReference>
<keyword evidence="5" id="KW-0547">Nucleotide-binding</keyword>
<keyword evidence="14" id="KW-0560">Oxidoreductase</keyword>
<feature type="transmembrane region" description="Helical" evidence="11">
    <location>
        <begin position="420"/>
        <end position="439"/>
    </location>
</feature>
<evidence type="ECO:0000259" key="13">
    <source>
        <dbReference type="PROSITE" id="PS50929"/>
    </source>
</evidence>
<evidence type="ECO:0000256" key="11">
    <source>
        <dbReference type="SAM" id="Phobius"/>
    </source>
</evidence>
<feature type="transmembrane region" description="Helical" evidence="11">
    <location>
        <begin position="1419"/>
        <end position="1439"/>
    </location>
</feature>
<gene>
    <name evidence="14" type="ORF">T310_6172</name>
</gene>
<dbReference type="GO" id="GO:0032440">
    <property type="term" value="F:2-alkenal reductase [NAD(P)H] activity"/>
    <property type="evidence" value="ECO:0007669"/>
    <property type="project" value="UniProtKB-EC"/>
</dbReference>
<feature type="transmembrane region" description="Helical" evidence="11">
    <location>
        <begin position="529"/>
        <end position="549"/>
    </location>
</feature>
<evidence type="ECO:0000256" key="10">
    <source>
        <dbReference type="SAM" id="MobiDB-lite"/>
    </source>
</evidence>
<dbReference type="GO" id="GO:0000329">
    <property type="term" value="C:fungal-type vacuole membrane"/>
    <property type="evidence" value="ECO:0007669"/>
    <property type="project" value="TreeGrafter"/>
</dbReference>
<feature type="transmembrane region" description="Helical" evidence="11">
    <location>
        <begin position="324"/>
        <end position="346"/>
    </location>
</feature>
<dbReference type="Proteomes" id="UP000053958">
    <property type="component" value="Unassembled WGS sequence"/>
</dbReference>
<proteinExistence type="predicted"/>
<evidence type="ECO:0000256" key="7">
    <source>
        <dbReference type="ARBA" id="ARBA00022989"/>
    </source>
</evidence>
<dbReference type="GeneID" id="25318484"/>
<dbReference type="PANTHER" id="PTHR24223">
    <property type="entry name" value="ATP-BINDING CASSETTE SUB-FAMILY C"/>
    <property type="match status" value="1"/>
</dbReference>
<dbReference type="RefSeq" id="XP_013326460.1">
    <property type="nucleotide sequence ID" value="XM_013471006.1"/>
</dbReference>
<feature type="transmembrane region" description="Helical" evidence="11">
    <location>
        <begin position="569"/>
        <end position="592"/>
    </location>
</feature>
<keyword evidence="2" id="KW-0813">Transport</keyword>
<feature type="compositionally biased region" description="Basic residues" evidence="10">
    <location>
        <begin position="637"/>
        <end position="651"/>
    </location>
</feature>